<feature type="domain" description="AMMECR1" evidence="2">
    <location>
        <begin position="70"/>
        <end position="278"/>
    </location>
</feature>
<feature type="compositionally biased region" description="Low complexity" evidence="1">
    <location>
        <begin position="66"/>
        <end position="95"/>
    </location>
</feature>
<feature type="compositionally biased region" description="Basic and acidic residues" evidence="1">
    <location>
        <begin position="44"/>
        <end position="57"/>
    </location>
</feature>
<dbReference type="Proteomes" id="UP000800041">
    <property type="component" value="Unassembled WGS sequence"/>
</dbReference>
<proteinExistence type="predicted"/>
<reference evidence="3" key="1">
    <citation type="journal article" date="2020" name="Stud. Mycol.">
        <title>101 Dothideomycetes genomes: a test case for predicting lifestyles and emergence of pathogens.</title>
        <authorList>
            <person name="Haridas S."/>
            <person name="Albert R."/>
            <person name="Binder M."/>
            <person name="Bloem J."/>
            <person name="Labutti K."/>
            <person name="Salamov A."/>
            <person name="Andreopoulos B."/>
            <person name="Baker S."/>
            <person name="Barry K."/>
            <person name="Bills G."/>
            <person name="Bluhm B."/>
            <person name="Cannon C."/>
            <person name="Castanera R."/>
            <person name="Culley D."/>
            <person name="Daum C."/>
            <person name="Ezra D."/>
            <person name="Gonzalez J."/>
            <person name="Henrissat B."/>
            <person name="Kuo A."/>
            <person name="Liang C."/>
            <person name="Lipzen A."/>
            <person name="Lutzoni F."/>
            <person name="Magnuson J."/>
            <person name="Mondo S."/>
            <person name="Nolan M."/>
            <person name="Ohm R."/>
            <person name="Pangilinan J."/>
            <person name="Park H.-J."/>
            <person name="Ramirez L."/>
            <person name="Alfaro M."/>
            <person name="Sun H."/>
            <person name="Tritt A."/>
            <person name="Yoshinaga Y."/>
            <person name="Zwiers L.-H."/>
            <person name="Turgeon B."/>
            <person name="Goodwin S."/>
            <person name="Spatafora J."/>
            <person name="Crous P."/>
            <person name="Grigoriev I."/>
        </authorList>
    </citation>
    <scope>NUCLEOTIDE SEQUENCE</scope>
    <source>
        <strain evidence="3">CBS 113979</strain>
    </source>
</reference>
<dbReference type="AlphaFoldDB" id="A0A6G1H3K1"/>
<protein>
    <recommendedName>
        <fullName evidence="2">AMMECR1 domain-containing protein</fullName>
    </recommendedName>
</protein>
<dbReference type="Gene3D" id="3.30.700.20">
    <property type="entry name" value="Hypothetical protein ph0010, domain 1"/>
    <property type="match status" value="1"/>
</dbReference>
<organism evidence="3 4">
    <name type="scientific">Aulographum hederae CBS 113979</name>
    <dbReference type="NCBI Taxonomy" id="1176131"/>
    <lineage>
        <taxon>Eukaryota</taxon>
        <taxon>Fungi</taxon>
        <taxon>Dikarya</taxon>
        <taxon>Ascomycota</taxon>
        <taxon>Pezizomycotina</taxon>
        <taxon>Dothideomycetes</taxon>
        <taxon>Pleosporomycetidae</taxon>
        <taxon>Aulographales</taxon>
        <taxon>Aulographaceae</taxon>
    </lineage>
</organism>
<dbReference type="PANTHER" id="PTHR13016:SF0">
    <property type="entry name" value="AMME SYNDROME CANDIDATE GENE 1 PROTEIN"/>
    <property type="match status" value="1"/>
</dbReference>
<evidence type="ECO:0000313" key="3">
    <source>
        <dbReference type="EMBL" id="KAF1987600.1"/>
    </source>
</evidence>
<dbReference type="InterPro" id="IPR002733">
    <property type="entry name" value="AMMECR1_domain"/>
</dbReference>
<dbReference type="PROSITE" id="PS51112">
    <property type="entry name" value="AMMECR1"/>
    <property type="match status" value="1"/>
</dbReference>
<dbReference type="PANTHER" id="PTHR13016">
    <property type="entry name" value="AMMECR1 HOMOLOG"/>
    <property type="match status" value="1"/>
</dbReference>
<name>A0A6G1H3K1_9PEZI</name>
<dbReference type="OrthoDB" id="24630at2759"/>
<accession>A0A6G1H3K1</accession>
<dbReference type="InterPro" id="IPR036071">
    <property type="entry name" value="AMMECR1_dom_sf"/>
</dbReference>
<dbReference type="InterPro" id="IPR023473">
    <property type="entry name" value="AMMECR1"/>
</dbReference>
<evidence type="ECO:0000259" key="2">
    <source>
        <dbReference type="PROSITE" id="PS51112"/>
    </source>
</evidence>
<dbReference type="SUPFAM" id="SSF143447">
    <property type="entry name" value="AMMECR1-like"/>
    <property type="match status" value="1"/>
</dbReference>
<keyword evidence="4" id="KW-1185">Reference proteome</keyword>
<gene>
    <name evidence="3" type="ORF">K402DRAFT_330232</name>
</gene>
<dbReference type="InterPro" id="IPR027485">
    <property type="entry name" value="AMMECR1_N"/>
</dbReference>
<dbReference type="NCBIfam" id="TIGR00296">
    <property type="entry name" value="TIGR00296 family protein"/>
    <property type="match status" value="1"/>
</dbReference>
<feature type="region of interest" description="Disordered" evidence="1">
    <location>
        <begin position="44"/>
        <end position="95"/>
    </location>
</feature>
<evidence type="ECO:0000313" key="4">
    <source>
        <dbReference type="Proteomes" id="UP000800041"/>
    </source>
</evidence>
<sequence length="287" mass="32100">MATQAHCAYCFESLSANLEKRTPLSLQQVEDLWEEYKHASEEALADTEMKDVADEPSVKPPAANRLVVPSPSSSSVPSASSSTPSLTAGSSAASKSSSRSSLFSFKRSKKNKSSSDLDEHPLFVTWNTISRSGNKSLRGCIGTFEAQELSEGLRSYALTSALDDHRFSPISARELQTLECAVTLLTDFETAPSPMSWEIGKHGLRISFNYHGRRYGATYLPDVAREQGWTKEETLVSLMRKAGWSGRKEEWSKVADLNVVRYQGLKVDVDYKEWRDWRDWVEETGRE</sequence>
<evidence type="ECO:0000256" key="1">
    <source>
        <dbReference type="SAM" id="MobiDB-lite"/>
    </source>
</evidence>
<dbReference type="EMBL" id="ML977151">
    <property type="protein sequence ID" value="KAF1987600.1"/>
    <property type="molecule type" value="Genomic_DNA"/>
</dbReference>
<dbReference type="Pfam" id="PF01871">
    <property type="entry name" value="AMMECR1"/>
    <property type="match status" value="1"/>
</dbReference>